<keyword evidence="8" id="KW-0131">Cell cycle</keyword>
<evidence type="ECO:0000256" key="6">
    <source>
        <dbReference type="ARBA" id="ARBA00022960"/>
    </source>
</evidence>
<evidence type="ECO:0000256" key="15">
    <source>
        <dbReference type="ARBA" id="ARBA00047527"/>
    </source>
</evidence>
<organism evidence="17 18">
    <name type="scientific">Candidatus Roizmanbacteria bacterium CG09_land_8_20_14_0_10_41_9</name>
    <dbReference type="NCBI Taxonomy" id="1974850"/>
    <lineage>
        <taxon>Bacteria</taxon>
        <taxon>Candidatus Roizmaniibacteriota</taxon>
    </lineage>
</organism>
<comment type="pathway">
    <text evidence="2">Cell wall biogenesis; peptidoglycan biosynthesis.</text>
</comment>
<comment type="subcellular location">
    <subcellularLocation>
        <location evidence="1">Cytoplasm</location>
    </subcellularLocation>
</comment>
<keyword evidence="6" id="KW-0133">Cell shape</keyword>
<evidence type="ECO:0000256" key="1">
    <source>
        <dbReference type="ARBA" id="ARBA00004496"/>
    </source>
</evidence>
<dbReference type="GO" id="GO:0009252">
    <property type="term" value="P:peptidoglycan biosynthetic process"/>
    <property type="evidence" value="ECO:0007669"/>
    <property type="project" value="UniProtKB-KW"/>
</dbReference>
<dbReference type="Gene3D" id="3.65.10.10">
    <property type="entry name" value="Enolpyruvate transferase domain"/>
    <property type="match status" value="2"/>
</dbReference>
<feature type="domain" description="Enolpyruvate transferase" evidence="16">
    <location>
        <begin position="8"/>
        <end position="430"/>
    </location>
</feature>
<comment type="catalytic activity">
    <reaction evidence="15">
        <text>phosphoenolpyruvate + UDP-N-acetyl-alpha-D-glucosamine = UDP-N-acetyl-3-O-(1-carboxyvinyl)-alpha-D-glucosamine + phosphate</text>
        <dbReference type="Rhea" id="RHEA:18681"/>
        <dbReference type="ChEBI" id="CHEBI:43474"/>
        <dbReference type="ChEBI" id="CHEBI:57705"/>
        <dbReference type="ChEBI" id="CHEBI:58702"/>
        <dbReference type="ChEBI" id="CHEBI:68483"/>
        <dbReference type="EC" id="2.5.1.7"/>
    </reaction>
</comment>
<evidence type="ECO:0000256" key="4">
    <source>
        <dbReference type="ARBA" id="ARBA00022618"/>
    </source>
</evidence>
<name>A0A2H0WTJ3_9BACT</name>
<proteinExistence type="inferred from homology"/>
<gene>
    <name evidence="17" type="ORF">COT62_00735</name>
</gene>
<dbReference type="SUPFAM" id="SSF55205">
    <property type="entry name" value="EPT/RTPC-like"/>
    <property type="match status" value="1"/>
</dbReference>
<keyword evidence="9" id="KW-0961">Cell wall biogenesis/degradation</keyword>
<keyword evidence="4" id="KW-0132">Cell division</keyword>
<keyword evidence="5" id="KW-0808">Transferase</keyword>
<dbReference type="InterPro" id="IPR050068">
    <property type="entry name" value="MurA_subfamily"/>
</dbReference>
<dbReference type="GO" id="GO:0005737">
    <property type="term" value="C:cytoplasm"/>
    <property type="evidence" value="ECO:0007669"/>
    <property type="project" value="UniProtKB-SubCell"/>
</dbReference>
<evidence type="ECO:0000256" key="9">
    <source>
        <dbReference type="ARBA" id="ARBA00023316"/>
    </source>
</evidence>
<evidence type="ECO:0000259" key="16">
    <source>
        <dbReference type="Pfam" id="PF00275"/>
    </source>
</evidence>
<dbReference type="GO" id="GO:0019277">
    <property type="term" value="P:UDP-N-acetylgalactosamine biosynthetic process"/>
    <property type="evidence" value="ECO:0007669"/>
    <property type="project" value="InterPro"/>
</dbReference>
<evidence type="ECO:0000256" key="7">
    <source>
        <dbReference type="ARBA" id="ARBA00022984"/>
    </source>
</evidence>
<dbReference type="AlphaFoldDB" id="A0A2H0WTJ3"/>
<evidence type="ECO:0000313" key="17">
    <source>
        <dbReference type="EMBL" id="PIS15992.1"/>
    </source>
</evidence>
<dbReference type="InterPro" id="IPR005750">
    <property type="entry name" value="UDP_GlcNAc_COvinyl_MurA"/>
</dbReference>
<dbReference type="InterPro" id="IPR001986">
    <property type="entry name" value="Enolpyruvate_Tfrase_dom"/>
</dbReference>
<evidence type="ECO:0000256" key="5">
    <source>
        <dbReference type="ARBA" id="ARBA00022679"/>
    </source>
</evidence>
<dbReference type="PANTHER" id="PTHR43783:SF1">
    <property type="entry name" value="UDP-N-ACETYLGLUCOSAMINE 1-CARBOXYVINYLTRANSFERASE"/>
    <property type="match status" value="1"/>
</dbReference>
<evidence type="ECO:0000256" key="12">
    <source>
        <dbReference type="ARBA" id="ARBA00039754"/>
    </source>
</evidence>
<evidence type="ECO:0000256" key="8">
    <source>
        <dbReference type="ARBA" id="ARBA00023306"/>
    </source>
</evidence>
<dbReference type="EMBL" id="PEZG01000018">
    <property type="protein sequence ID" value="PIS15992.1"/>
    <property type="molecule type" value="Genomic_DNA"/>
</dbReference>
<reference evidence="18" key="1">
    <citation type="submission" date="2017-09" db="EMBL/GenBank/DDBJ databases">
        <title>Depth-based differentiation of microbial function through sediment-hosted aquifers and enrichment of novel symbionts in the deep terrestrial subsurface.</title>
        <authorList>
            <person name="Probst A.J."/>
            <person name="Ladd B."/>
            <person name="Jarett J.K."/>
            <person name="Geller-Mcgrath D.E."/>
            <person name="Sieber C.M.K."/>
            <person name="Emerson J.B."/>
            <person name="Anantharaman K."/>
            <person name="Thomas B.C."/>
            <person name="Malmstrom R."/>
            <person name="Stieglmeier M."/>
            <person name="Klingl A."/>
            <person name="Woyke T."/>
            <person name="Ryan C.M."/>
            <person name="Banfield J.F."/>
        </authorList>
    </citation>
    <scope>NUCLEOTIDE SEQUENCE [LARGE SCALE GENOMIC DNA]</scope>
</reference>
<keyword evidence="3" id="KW-0963">Cytoplasm</keyword>
<keyword evidence="7" id="KW-0573">Peptidoglycan synthesis</keyword>
<protein>
    <recommendedName>
        <fullName evidence="12">UDP-N-acetylglucosamine 1-carboxyvinyltransferase</fullName>
        <ecNumber evidence="11">2.5.1.7</ecNumber>
    </recommendedName>
    <alternativeName>
        <fullName evidence="13">Enoylpyruvate transferase</fullName>
    </alternativeName>
    <alternativeName>
        <fullName evidence="14">UDP-N-acetylglucosamine enolpyruvyl transferase</fullName>
    </alternativeName>
</protein>
<evidence type="ECO:0000256" key="10">
    <source>
        <dbReference type="ARBA" id="ARBA00038367"/>
    </source>
</evidence>
<dbReference type="InterPro" id="IPR013792">
    <property type="entry name" value="RNA3'P_cycl/enolpyr_Trfase_a/b"/>
</dbReference>
<evidence type="ECO:0000256" key="14">
    <source>
        <dbReference type="ARBA" id="ARBA00042842"/>
    </source>
</evidence>
<sequence>MEDTFVIQGAVPLKGEVKLSGAKNVALKTIIAALLFNDKVILHNIPRIEDVVELMGLIREIGGEADFIGDNCVRISGKQIKSHTLDFLRSSKIRVSFMLFAPLLYKFGQAKVPNPGGCRIGARPIDRIIESMRSLGIHVTYDSSSGYYDARMVEVPQGSYTFLKASHTGTELLILLSVFTKSKVVIHNAALEPEIDDLISFLNSSGANIKKDGTSVTILPARVLKQKTPYRIICDRNEAVTYAVLGVATKGDITLSPIPKDSIDMFVHMMEKAGAGFEKKTADTCRFFYKSNLKPVSITTDPHPGFMTDWQPAWAILMTQAHGKAVIHERMFENRFSYVEELNKLGAHIRFIDVPVSNPYTFYQFNYEDGKTYSQAIQIHGPQKLHGGVLNIADLRAGATVAIAALIAQGESVVNGVSILERGYEQFVEKVRKLGGRITKK</sequence>
<dbReference type="InterPro" id="IPR036968">
    <property type="entry name" value="Enolpyruvate_Tfrase_sf"/>
</dbReference>
<dbReference type="Pfam" id="PF00275">
    <property type="entry name" value="EPSP_synthase"/>
    <property type="match status" value="1"/>
</dbReference>
<evidence type="ECO:0000256" key="13">
    <source>
        <dbReference type="ARBA" id="ARBA00042443"/>
    </source>
</evidence>
<evidence type="ECO:0000256" key="11">
    <source>
        <dbReference type="ARBA" id="ARBA00039108"/>
    </source>
</evidence>
<dbReference type="GO" id="GO:0008760">
    <property type="term" value="F:UDP-N-acetylglucosamine 1-carboxyvinyltransferase activity"/>
    <property type="evidence" value="ECO:0007669"/>
    <property type="project" value="UniProtKB-EC"/>
</dbReference>
<comment type="similarity">
    <text evidence="10">Belongs to the EPSP synthase family. MurA subfamily.</text>
</comment>
<dbReference type="CDD" id="cd01555">
    <property type="entry name" value="UdpNAET"/>
    <property type="match status" value="1"/>
</dbReference>
<comment type="caution">
    <text evidence="17">The sequence shown here is derived from an EMBL/GenBank/DDBJ whole genome shotgun (WGS) entry which is preliminary data.</text>
</comment>
<dbReference type="GO" id="GO:0071555">
    <property type="term" value="P:cell wall organization"/>
    <property type="evidence" value="ECO:0007669"/>
    <property type="project" value="UniProtKB-KW"/>
</dbReference>
<evidence type="ECO:0000256" key="3">
    <source>
        <dbReference type="ARBA" id="ARBA00022490"/>
    </source>
</evidence>
<dbReference type="EC" id="2.5.1.7" evidence="11"/>
<dbReference type="GO" id="GO:0051301">
    <property type="term" value="P:cell division"/>
    <property type="evidence" value="ECO:0007669"/>
    <property type="project" value="UniProtKB-KW"/>
</dbReference>
<evidence type="ECO:0000256" key="2">
    <source>
        <dbReference type="ARBA" id="ARBA00004752"/>
    </source>
</evidence>
<dbReference type="NCBIfam" id="NF006873">
    <property type="entry name" value="PRK09369.1"/>
    <property type="match status" value="1"/>
</dbReference>
<accession>A0A2H0WTJ3</accession>
<evidence type="ECO:0000313" key="18">
    <source>
        <dbReference type="Proteomes" id="UP000231198"/>
    </source>
</evidence>
<dbReference type="Proteomes" id="UP000231198">
    <property type="component" value="Unassembled WGS sequence"/>
</dbReference>
<dbReference type="PANTHER" id="PTHR43783">
    <property type="entry name" value="UDP-N-ACETYLGLUCOSAMINE 1-CARBOXYVINYLTRANSFERASE"/>
    <property type="match status" value="1"/>
</dbReference>
<dbReference type="GO" id="GO:0008360">
    <property type="term" value="P:regulation of cell shape"/>
    <property type="evidence" value="ECO:0007669"/>
    <property type="project" value="UniProtKB-KW"/>
</dbReference>